<dbReference type="RefSeq" id="WP_191012735.1">
    <property type="nucleotide sequence ID" value="NZ_CP061646.1"/>
</dbReference>
<name>A0A7H2PZ35_9GAMM</name>
<evidence type="ECO:0000313" key="1">
    <source>
        <dbReference type="EMBL" id="QNX08118.1"/>
    </source>
</evidence>
<dbReference type="EMBL" id="CP061565">
    <property type="protein sequence ID" value="QNX08118.1"/>
    <property type="molecule type" value="Genomic_DNA"/>
</dbReference>
<evidence type="ECO:0000313" key="2">
    <source>
        <dbReference type="EMBL" id="QNX73147.1"/>
    </source>
</evidence>
<proteinExistence type="predicted"/>
<dbReference type="AlphaFoldDB" id="A0A7H2PZ35"/>
<dbReference type="Proteomes" id="UP000516745">
    <property type="component" value="Chromosome"/>
</dbReference>
<evidence type="ECO:0000313" key="3">
    <source>
        <dbReference type="Proteomes" id="UP000516666"/>
    </source>
</evidence>
<sequence>MATLQELHKNRGNPNLSHWKTRKLLTISEAALLTCGFDPLEFDHLADYPLRDELRSRQPINWQHVLMLITSITEAVCTHEIKSPYVVLELPYADDWKIEDQIKVSFADEMYLRTTLTKIHREELFKWLKNNGYFHVHQEPITIKFDQEIYQHPESIQKSNVILLPEPTYTTPALDALYGVIDEFWKNYDPDNNQPPPKQNVVASWIKTNYPEIQANDICMYIDKICRHPKAKKGGNIKLNSSNNMKGVTPKK</sequence>
<dbReference type="Proteomes" id="UP000516666">
    <property type="component" value="Chromosome"/>
</dbReference>
<reference evidence="3 4" key="2">
    <citation type="submission" date="2020-09" db="EMBL/GenBank/DDBJ databases">
        <authorList>
            <person name="Chen F.-J."/>
            <person name="Lee Y.-T."/>
        </authorList>
    </citation>
    <scope>NUCLEOTIDE SEQUENCE [LARGE SCALE GENOMIC DNA]</scope>
    <source>
        <strain evidence="2 3">AS39</strain>
        <strain evidence="1 4">AS72</strain>
    </source>
</reference>
<protein>
    <submittedName>
        <fullName evidence="1">Uncharacterized protein</fullName>
    </submittedName>
</protein>
<evidence type="ECO:0000313" key="4">
    <source>
        <dbReference type="Proteomes" id="UP000516745"/>
    </source>
</evidence>
<dbReference type="EMBL" id="CP061646">
    <property type="protein sequence ID" value="QNX73147.1"/>
    <property type="molecule type" value="Genomic_DNA"/>
</dbReference>
<reference evidence="1" key="3">
    <citation type="submission" date="2021-03" db="EMBL/GenBank/DDBJ databases">
        <title>Clinical and molecular characterization of Acinetobacter seifertii in Taiwan.</title>
        <authorList>
            <person name="Li L.-H."/>
            <person name="Yang Y.-S."/>
            <person name="Sun J.-R."/>
            <person name="Huang T.-W."/>
            <person name="Huang W.-C."/>
            <person name="Wang Y.-C."/>
            <person name="Kuo T.-H."/>
            <person name="Kuo S.-C."/>
            <person name="Chen T.-L."/>
        </authorList>
    </citation>
    <scope>NUCLEOTIDE SEQUENCE</scope>
    <source>
        <strain evidence="3">AS39</strain>
        <strain evidence="1">AS72</strain>
    </source>
</reference>
<gene>
    <name evidence="2" type="ORF">IC776_04515</name>
    <name evidence="1" type="ORF">IC795_13735</name>
</gene>
<organism evidence="1 4">
    <name type="scientific">Acinetobacter seifertii</name>
    <dbReference type="NCBI Taxonomy" id="1530123"/>
    <lineage>
        <taxon>Bacteria</taxon>
        <taxon>Pseudomonadati</taxon>
        <taxon>Pseudomonadota</taxon>
        <taxon>Gammaproteobacteria</taxon>
        <taxon>Moraxellales</taxon>
        <taxon>Moraxellaceae</taxon>
        <taxon>Acinetobacter</taxon>
        <taxon>Acinetobacter calcoaceticus/baumannii complex</taxon>
    </lineage>
</organism>
<accession>A0A7H2PZ35</accession>
<reference evidence="4" key="1">
    <citation type="submission" date="2020-09" db="EMBL/GenBank/DDBJ databases">
        <title>Clinical and molecular characterization of Acinetobacter seifertii in Taiwan.</title>
        <authorList>
            <person name="Li L.-H."/>
            <person name="Yang Y.-S."/>
            <person name="Sun J.-R."/>
            <person name="Huang T.-W."/>
            <person name="Huang W.-C."/>
            <person name="Wang Y.-C."/>
            <person name="Kuo T.-H."/>
            <person name="Kuo S.-C."/>
            <person name="Chen T.-L."/>
        </authorList>
    </citation>
    <scope>NUCLEOTIDE SEQUENCE [LARGE SCALE GENOMIC DNA]</scope>
    <source>
        <strain evidence="2">AS39</strain>
        <strain evidence="4">AS72</strain>
    </source>
</reference>